<comment type="caution">
    <text evidence="2">The sequence shown here is derived from an EMBL/GenBank/DDBJ whole genome shotgun (WGS) entry which is preliminary data.</text>
</comment>
<evidence type="ECO:0000256" key="1">
    <source>
        <dbReference type="SAM" id="MobiDB-lite"/>
    </source>
</evidence>
<organism evidence="2 3">
    <name type="scientific">Pseudomonas helleri</name>
    <dbReference type="NCBI Taxonomy" id="1608996"/>
    <lineage>
        <taxon>Bacteria</taxon>
        <taxon>Pseudomonadati</taxon>
        <taxon>Pseudomonadota</taxon>
        <taxon>Gammaproteobacteria</taxon>
        <taxon>Pseudomonadales</taxon>
        <taxon>Pseudomonadaceae</taxon>
        <taxon>Pseudomonas</taxon>
    </lineage>
</organism>
<name>A0A7X1XGE5_9PSED</name>
<proteinExistence type="predicted"/>
<feature type="compositionally biased region" description="Polar residues" evidence="1">
    <location>
        <begin position="124"/>
        <end position="136"/>
    </location>
</feature>
<dbReference type="Proteomes" id="UP000489190">
    <property type="component" value="Unassembled WGS sequence"/>
</dbReference>
<sequence>MSDEQACENHPFKLEWLEHAERPQESPSLPSISSLTLRQVGKALSSAAINQSGAAGCQQVLQTSLQQAAIDRWLQHGTRCTVASFRFWPQAAPSLGDPPPIRSMAISTHYSHPLKPNSPVGQKVGQNSETLKNHQA</sequence>
<feature type="region of interest" description="Disordered" evidence="1">
    <location>
        <begin position="93"/>
        <end position="136"/>
    </location>
</feature>
<evidence type="ECO:0000313" key="3">
    <source>
        <dbReference type="Proteomes" id="UP000489190"/>
    </source>
</evidence>
<evidence type="ECO:0000313" key="2">
    <source>
        <dbReference type="EMBL" id="MQT91032.1"/>
    </source>
</evidence>
<protein>
    <submittedName>
        <fullName evidence="2">Uncharacterized protein</fullName>
    </submittedName>
</protein>
<gene>
    <name evidence="2" type="ORF">GHO39_18090</name>
</gene>
<dbReference type="RefSeq" id="WP_153329764.1">
    <property type="nucleotide sequence ID" value="NZ_WIWI01000051.1"/>
</dbReference>
<dbReference type="EMBL" id="WIWI01000051">
    <property type="protein sequence ID" value="MQT91032.1"/>
    <property type="molecule type" value="Genomic_DNA"/>
</dbReference>
<dbReference type="AlphaFoldDB" id="A0A7X1XGE5"/>
<accession>A0A7X1XGE5</accession>
<reference evidence="2 3" key="1">
    <citation type="submission" date="2019-10" db="EMBL/GenBank/DDBJ databases">
        <title>Evaluation of single-gene subtyping targets for Pseudomonas.</title>
        <authorList>
            <person name="Reichler S.J."/>
            <person name="Orsi R.H."/>
            <person name="Wiedmann M."/>
            <person name="Martin N.H."/>
            <person name="Murphy S.I."/>
        </authorList>
    </citation>
    <scope>NUCLEOTIDE SEQUENCE [LARGE SCALE GENOMIC DNA]</scope>
    <source>
        <strain evidence="2 3">FSL R10-3254</strain>
    </source>
</reference>